<feature type="non-terminal residue" evidence="2">
    <location>
        <position position="1"/>
    </location>
</feature>
<keyword evidence="1" id="KW-0472">Membrane</keyword>
<accession>A0AAQ3MJG2</accession>
<protein>
    <submittedName>
        <fullName evidence="2">Uncharacterized protein</fullName>
    </submittedName>
</protein>
<evidence type="ECO:0000313" key="2">
    <source>
        <dbReference type="EMBL" id="WVY92104.1"/>
    </source>
</evidence>
<evidence type="ECO:0000256" key="1">
    <source>
        <dbReference type="SAM" id="Phobius"/>
    </source>
</evidence>
<feature type="transmembrane region" description="Helical" evidence="1">
    <location>
        <begin position="108"/>
        <end position="126"/>
    </location>
</feature>
<feature type="transmembrane region" description="Helical" evidence="1">
    <location>
        <begin position="172"/>
        <end position="191"/>
    </location>
</feature>
<keyword evidence="3" id="KW-1185">Reference proteome</keyword>
<keyword evidence="1" id="KW-0812">Transmembrane</keyword>
<name>A0AAQ3MJG2_VIGMU</name>
<proteinExistence type="predicted"/>
<dbReference type="EMBL" id="CP144690">
    <property type="protein sequence ID" value="WVY92104.1"/>
    <property type="molecule type" value="Genomic_DNA"/>
</dbReference>
<organism evidence="2 3">
    <name type="scientific">Vigna mungo</name>
    <name type="common">Black gram</name>
    <name type="synonym">Phaseolus mungo</name>
    <dbReference type="NCBI Taxonomy" id="3915"/>
    <lineage>
        <taxon>Eukaryota</taxon>
        <taxon>Viridiplantae</taxon>
        <taxon>Streptophyta</taxon>
        <taxon>Embryophyta</taxon>
        <taxon>Tracheophyta</taxon>
        <taxon>Spermatophyta</taxon>
        <taxon>Magnoliopsida</taxon>
        <taxon>eudicotyledons</taxon>
        <taxon>Gunneridae</taxon>
        <taxon>Pentapetalae</taxon>
        <taxon>rosids</taxon>
        <taxon>fabids</taxon>
        <taxon>Fabales</taxon>
        <taxon>Fabaceae</taxon>
        <taxon>Papilionoideae</taxon>
        <taxon>50 kb inversion clade</taxon>
        <taxon>NPAAA clade</taxon>
        <taxon>indigoferoid/millettioid clade</taxon>
        <taxon>Phaseoleae</taxon>
        <taxon>Vigna</taxon>
    </lineage>
</organism>
<gene>
    <name evidence="2" type="ORF">V8G54_037618</name>
</gene>
<dbReference type="Proteomes" id="UP001374535">
    <property type="component" value="Chromosome 11"/>
</dbReference>
<reference evidence="2 3" key="1">
    <citation type="journal article" date="2023" name="Life. Sci Alliance">
        <title>Evolutionary insights into 3D genome organization and epigenetic landscape of Vigna mungo.</title>
        <authorList>
            <person name="Junaid A."/>
            <person name="Singh B."/>
            <person name="Bhatia S."/>
        </authorList>
    </citation>
    <scope>NUCLEOTIDE SEQUENCE [LARGE SCALE GENOMIC DNA]</scope>
    <source>
        <strain evidence="2">Urdbean</strain>
    </source>
</reference>
<keyword evidence="1" id="KW-1133">Transmembrane helix</keyword>
<evidence type="ECO:0000313" key="3">
    <source>
        <dbReference type="Proteomes" id="UP001374535"/>
    </source>
</evidence>
<sequence length="205" mass="23563">RINAIMEHDILVAKEYQCGHTCKLRCHGPKPPPKPEFTLKPKKKNIIQQSEGVLGTPCPPCPELVWRSCVGQHIGADREWFLLFSFHPTITWFALINRSSPVKTYVVILYQVAIIIVQKPFMPWIANYEEVNHVKIVIFVVRRKESLHVHTIALGHAILETVLHAMCSLSGHVTVVQWFMCLSVYITIACLQRIKRLSVMWWAMS</sequence>
<dbReference type="AlphaFoldDB" id="A0AAQ3MJG2"/>